<comment type="similarity">
    <text evidence="2">Belongs to the cation diffusion facilitator (CDF) transporter (TC 2.A.4) family.</text>
</comment>
<proteinExistence type="inferred from homology"/>
<dbReference type="NCBIfam" id="TIGR01297">
    <property type="entry name" value="CDF"/>
    <property type="match status" value="1"/>
</dbReference>
<dbReference type="Proteomes" id="UP000231019">
    <property type="component" value="Unassembled WGS sequence"/>
</dbReference>
<keyword evidence="6 7" id="KW-0472">Membrane</keyword>
<dbReference type="GO" id="GO:0006882">
    <property type="term" value="P:intracellular zinc ion homeostasis"/>
    <property type="evidence" value="ECO:0007669"/>
    <property type="project" value="TreeGrafter"/>
</dbReference>
<evidence type="ECO:0000256" key="1">
    <source>
        <dbReference type="ARBA" id="ARBA00004141"/>
    </source>
</evidence>
<dbReference type="GO" id="GO:0015341">
    <property type="term" value="F:zinc efflux antiporter activity"/>
    <property type="evidence" value="ECO:0007669"/>
    <property type="project" value="TreeGrafter"/>
</dbReference>
<keyword evidence="4 7" id="KW-0812">Transmembrane</keyword>
<dbReference type="PANTHER" id="PTHR43840">
    <property type="entry name" value="MITOCHONDRIAL METAL TRANSPORTER 1-RELATED"/>
    <property type="match status" value="1"/>
</dbReference>
<feature type="domain" description="Cation efflux protein transmembrane" evidence="8">
    <location>
        <begin position="16"/>
        <end position="208"/>
    </location>
</feature>
<comment type="caution">
    <text evidence="10">The sequence shown here is derived from an EMBL/GenBank/DDBJ whole genome shotgun (WGS) entry which is preliminary data.</text>
</comment>
<dbReference type="InterPro" id="IPR036837">
    <property type="entry name" value="Cation_efflux_CTD_sf"/>
</dbReference>
<feature type="transmembrane region" description="Helical" evidence="7">
    <location>
        <begin position="82"/>
        <end position="100"/>
    </location>
</feature>
<feature type="transmembrane region" description="Helical" evidence="7">
    <location>
        <begin position="12"/>
        <end position="34"/>
    </location>
</feature>
<evidence type="ECO:0000313" key="10">
    <source>
        <dbReference type="EMBL" id="PIW13735.1"/>
    </source>
</evidence>
<dbReference type="EMBL" id="PFFQ01000066">
    <property type="protein sequence ID" value="PIW13735.1"/>
    <property type="molecule type" value="Genomic_DNA"/>
</dbReference>
<dbReference type="InterPro" id="IPR027470">
    <property type="entry name" value="Cation_efflux_CTD"/>
</dbReference>
<keyword evidence="5 7" id="KW-1133">Transmembrane helix</keyword>
<dbReference type="InterPro" id="IPR058533">
    <property type="entry name" value="Cation_efflux_TM"/>
</dbReference>
<evidence type="ECO:0000256" key="7">
    <source>
        <dbReference type="SAM" id="Phobius"/>
    </source>
</evidence>
<organism evidence="10 11">
    <name type="scientific">bacterium (Candidatus Blackallbacteria) CG17_big_fil_post_rev_8_21_14_2_50_48_46</name>
    <dbReference type="NCBI Taxonomy" id="2014261"/>
    <lineage>
        <taxon>Bacteria</taxon>
        <taxon>Candidatus Blackallbacteria</taxon>
    </lineage>
</organism>
<dbReference type="Pfam" id="PF01545">
    <property type="entry name" value="Cation_efflux"/>
    <property type="match status" value="1"/>
</dbReference>
<dbReference type="InterPro" id="IPR002524">
    <property type="entry name" value="Cation_efflux"/>
</dbReference>
<comment type="subcellular location">
    <subcellularLocation>
        <location evidence="1">Membrane</location>
        <topology evidence="1">Multi-pass membrane protein</topology>
    </subcellularLocation>
</comment>
<sequence>MLDLSVRKSQIVRVLAITFVLNLVIALAKLGYGYFTHTLSMVADGFHSLMDSTSNIVGFVAVAYAFDPPDEDHPYGHRKAEIVASMLIAVMLGLTCLEIIKEVASRLSAPVTPEVSVFSFVIMVVGVLINFWVVWYETRAGKAFNSHLLLSDAMHTRSDVLVSLSVLVSLGAITLRWYWLDLLVSLGITLVIGKMAVQLFRENLGILIDQTPIDRELVREKVKAVSGVYDCHQIRAHGLSDAIYLELHIWVDPNLRVTQAHELSHQVKDALHSAFPGLLDATIHIEPADLP</sequence>
<evidence type="ECO:0000256" key="4">
    <source>
        <dbReference type="ARBA" id="ARBA00022692"/>
    </source>
</evidence>
<gene>
    <name evidence="10" type="ORF">COW36_23995</name>
</gene>
<dbReference type="SUPFAM" id="SSF161111">
    <property type="entry name" value="Cation efflux protein transmembrane domain-like"/>
    <property type="match status" value="1"/>
</dbReference>
<dbReference type="GO" id="GO:0015093">
    <property type="term" value="F:ferrous iron transmembrane transporter activity"/>
    <property type="evidence" value="ECO:0007669"/>
    <property type="project" value="TreeGrafter"/>
</dbReference>
<feature type="domain" description="Cation efflux protein cytoplasmic" evidence="9">
    <location>
        <begin position="213"/>
        <end position="287"/>
    </location>
</feature>
<keyword evidence="3" id="KW-0813">Transport</keyword>
<evidence type="ECO:0000313" key="11">
    <source>
        <dbReference type="Proteomes" id="UP000231019"/>
    </source>
</evidence>
<evidence type="ECO:0000256" key="5">
    <source>
        <dbReference type="ARBA" id="ARBA00022989"/>
    </source>
</evidence>
<dbReference type="Gene3D" id="3.30.70.1350">
    <property type="entry name" value="Cation efflux protein, cytoplasmic domain"/>
    <property type="match status" value="1"/>
</dbReference>
<dbReference type="FunFam" id="1.20.1510.10:FF:000006">
    <property type="entry name" value="Divalent cation efflux transporter"/>
    <property type="match status" value="1"/>
</dbReference>
<protein>
    <submittedName>
        <fullName evidence="10">Cation transporter</fullName>
    </submittedName>
</protein>
<dbReference type="PANTHER" id="PTHR43840:SF15">
    <property type="entry name" value="MITOCHONDRIAL METAL TRANSPORTER 1-RELATED"/>
    <property type="match status" value="1"/>
</dbReference>
<evidence type="ECO:0000259" key="9">
    <source>
        <dbReference type="Pfam" id="PF16916"/>
    </source>
</evidence>
<name>A0A2M7FX74_9BACT</name>
<evidence type="ECO:0000256" key="2">
    <source>
        <dbReference type="ARBA" id="ARBA00008114"/>
    </source>
</evidence>
<dbReference type="SUPFAM" id="SSF160240">
    <property type="entry name" value="Cation efflux protein cytoplasmic domain-like"/>
    <property type="match status" value="1"/>
</dbReference>
<reference evidence="10 11" key="1">
    <citation type="submission" date="2017-09" db="EMBL/GenBank/DDBJ databases">
        <title>Depth-based differentiation of microbial function through sediment-hosted aquifers and enrichment of novel symbionts in the deep terrestrial subsurface.</title>
        <authorList>
            <person name="Probst A.J."/>
            <person name="Ladd B."/>
            <person name="Jarett J.K."/>
            <person name="Geller-Mcgrath D.E."/>
            <person name="Sieber C.M."/>
            <person name="Emerson J.B."/>
            <person name="Anantharaman K."/>
            <person name="Thomas B.C."/>
            <person name="Malmstrom R."/>
            <person name="Stieglmeier M."/>
            <person name="Klingl A."/>
            <person name="Woyke T."/>
            <person name="Ryan C.M."/>
            <person name="Banfield J.F."/>
        </authorList>
    </citation>
    <scope>NUCLEOTIDE SEQUENCE [LARGE SCALE GENOMIC DNA]</scope>
    <source>
        <strain evidence="10">CG17_big_fil_post_rev_8_21_14_2_50_48_46</strain>
    </source>
</reference>
<dbReference type="Gene3D" id="1.20.1510.10">
    <property type="entry name" value="Cation efflux protein transmembrane domain"/>
    <property type="match status" value="1"/>
</dbReference>
<dbReference type="Pfam" id="PF16916">
    <property type="entry name" value="ZT_dimer"/>
    <property type="match status" value="1"/>
</dbReference>
<evidence type="ECO:0000256" key="3">
    <source>
        <dbReference type="ARBA" id="ARBA00022448"/>
    </source>
</evidence>
<feature type="transmembrane region" description="Helical" evidence="7">
    <location>
        <begin position="115"/>
        <end position="135"/>
    </location>
</feature>
<dbReference type="GO" id="GO:0005886">
    <property type="term" value="C:plasma membrane"/>
    <property type="evidence" value="ECO:0007669"/>
    <property type="project" value="TreeGrafter"/>
</dbReference>
<dbReference type="GO" id="GO:0015086">
    <property type="term" value="F:cadmium ion transmembrane transporter activity"/>
    <property type="evidence" value="ECO:0007669"/>
    <property type="project" value="TreeGrafter"/>
</dbReference>
<accession>A0A2M7FX74</accession>
<dbReference type="InterPro" id="IPR027469">
    <property type="entry name" value="Cation_efflux_TMD_sf"/>
</dbReference>
<evidence type="ECO:0000256" key="6">
    <source>
        <dbReference type="ARBA" id="ARBA00023136"/>
    </source>
</evidence>
<dbReference type="AlphaFoldDB" id="A0A2M7FX74"/>
<evidence type="ECO:0000259" key="8">
    <source>
        <dbReference type="Pfam" id="PF01545"/>
    </source>
</evidence>
<feature type="transmembrane region" description="Helical" evidence="7">
    <location>
        <begin position="156"/>
        <end position="173"/>
    </location>
</feature>
<dbReference type="InterPro" id="IPR050291">
    <property type="entry name" value="CDF_Transporter"/>
</dbReference>